<dbReference type="Proteomes" id="UP000638732">
    <property type="component" value="Unassembled WGS sequence"/>
</dbReference>
<dbReference type="RefSeq" id="WP_166584082.1">
    <property type="nucleotide sequence ID" value="NZ_WWEO01000034.1"/>
</dbReference>
<evidence type="ECO:0000313" key="2">
    <source>
        <dbReference type="EMBL" id="NCD68055.1"/>
    </source>
</evidence>
<dbReference type="InterPro" id="IPR036938">
    <property type="entry name" value="PAP2/HPO_sf"/>
</dbReference>
<feature type="transmembrane region" description="Helical" evidence="1">
    <location>
        <begin position="130"/>
        <end position="153"/>
    </location>
</feature>
<evidence type="ECO:0000313" key="3">
    <source>
        <dbReference type="Proteomes" id="UP000638732"/>
    </source>
</evidence>
<organism evidence="2 3">
    <name type="scientific">Mucilaginibacter agri</name>
    <dbReference type="NCBI Taxonomy" id="2695265"/>
    <lineage>
        <taxon>Bacteria</taxon>
        <taxon>Pseudomonadati</taxon>
        <taxon>Bacteroidota</taxon>
        <taxon>Sphingobacteriia</taxon>
        <taxon>Sphingobacteriales</taxon>
        <taxon>Sphingobacteriaceae</taxon>
        <taxon>Mucilaginibacter</taxon>
    </lineage>
</organism>
<evidence type="ECO:0000256" key="1">
    <source>
        <dbReference type="SAM" id="Phobius"/>
    </source>
</evidence>
<feature type="transmembrane region" description="Helical" evidence="1">
    <location>
        <begin position="160"/>
        <end position="179"/>
    </location>
</feature>
<protein>
    <recommendedName>
        <fullName evidence="4">PAP2 superfamily protein</fullName>
    </recommendedName>
</protein>
<dbReference type="EMBL" id="WWEO01000034">
    <property type="protein sequence ID" value="NCD68055.1"/>
    <property type="molecule type" value="Genomic_DNA"/>
</dbReference>
<dbReference type="SUPFAM" id="SSF48317">
    <property type="entry name" value="Acid phosphatase/Vanadium-dependent haloperoxidase"/>
    <property type="match status" value="1"/>
</dbReference>
<evidence type="ECO:0008006" key="4">
    <source>
        <dbReference type="Google" id="ProtNLM"/>
    </source>
</evidence>
<keyword evidence="1" id="KW-0472">Membrane</keyword>
<comment type="caution">
    <text evidence="2">The sequence shown here is derived from an EMBL/GenBank/DDBJ whole genome shotgun (WGS) entry which is preliminary data.</text>
</comment>
<name>A0A965ZC61_9SPHI</name>
<keyword evidence="1" id="KW-1133">Transmembrane helix</keyword>
<keyword evidence="3" id="KW-1185">Reference proteome</keyword>
<sequence>MKAINLEFPVILVGLVFLGLVTFTCLANTAVTSQLTAFNQHIGSAINNARFSLMDTLSPHIGSFYFWIPFYCCLILLLAGFDRVKFLRTFLFFTAYLLIAGFCTWLLNLMGSRFLPESSTNFHYNYSGLAMDRSLICINATLSFGAAIFISLFLDRRFTVIKAALLLFSLVIIYNLIYLGGDLPVTLLLGMVAGVATALLCKSWFKRLSDESTINKFIAS</sequence>
<proteinExistence type="predicted"/>
<accession>A0A965ZC61</accession>
<feature type="transmembrane region" description="Helical" evidence="1">
    <location>
        <begin position="64"/>
        <end position="81"/>
    </location>
</feature>
<reference evidence="2" key="2">
    <citation type="submission" date="2020-10" db="EMBL/GenBank/DDBJ databases">
        <title>Mucilaginibacter sp. nov., isolated from soil.</title>
        <authorList>
            <person name="Jeon C.O."/>
        </authorList>
    </citation>
    <scope>NUCLEOTIDE SEQUENCE</scope>
    <source>
        <strain evidence="2">R11</strain>
    </source>
</reference>
<keyword evidence="1" id="KW-0812">Transmembrane</keyword>
<gene>
    <name evidence="2" type="ORF">GSY63_01655</name>
</gene>
<feature type="transmembrane region" description="Helical" evidence="1">
    <location>
        <begin position="185"/>
        <end position="205"/>
    </location>
</feature>
<dbReference type="AlphaFoldDB" id="A0A965ZC61"/>
<feature type="transmembrane region" description="Helical" evidence="1">
    <location>
        <begin position="90"/>
        <end position="110"/>
    </location>
</feature>
<reference evidence="2" key="1">
    <citation type="submission" date="2020-01" db="EMBL/GenBank/DDBJ databases">
        <authorList>
            <person name="Seo Y.L."/>
        </authorList>
    </citation>
    <scope>NUCLEOTIDE SEQUENCE</scope>
    <source>
        <strain evidence="2">R11</strain>
    </source>
</reference>